<organism evidence="1 2">
    <name type="scientific">Nocardiopsis lambiniae</name>
    <dbReference type="NCBI Taxonomy" id="3075539"/>
    <lineage>
        <taxon>Bacteria</taxon>
        <taxon>Bacillati</taxon>
        <taxon>Actinomycetota</taxon>
        <taxon>Actinomycetes</taxon>
        <taxon>Streptosporangiales</taxon>
        <taxon>Nocardiopsidaceae</taxon>
        <taxon>Nocardiopsis</taxon>
    </lineage>
</organism>
<name>A0ABU2MBE9_9ACTN</name>
<dbReference type="RefSeq" id="WP_274808081.1">
    <property type="nucleotide sequence ID" value="NZ_JAVREP010000010.1"/>
</dbReference>
<evidence type="ECO:0000313" key="1">
    <source>
        <dbReference type="EMBL" id="MDT0330000.1"/>
    </source>
</evidence>
<protein>
    <submittedName>
        <fullName evidence="1">Uncharacterized protein</fullName>
    </submittedName>
</protein>
<accession>A0ABU2MBE9</accession>
<dbReference type="EMBL" id="JAVREP010000010">
    <property type="protein sequence ID" value="MDT0330000.1"/>
    <property type="molecule type" value="Genomic_DNA"/>
</dbReference>
<reference evidence="2" key="1">
    <citation type="submission" date="2023-07" db="EMBL/GenBank/DDBJ databases">
        <title>30 novel species of actinomycetes from the DSMZ collection.</title>
        <authorList>
            <person name="Nouioui I."/>
        </authorList>
    </citation>
    <scope>NUCLEOTIDE SEQUENCE [LARGE SCALE GENOMIC DNA]</scope>
    <source>
        <strain evidence="2">DSM 44743</strain>
    </source>
</reference>
<keyword evidence="2" id="KW-1185">Reference proteome</keyword>
<dbReference type="Proteomes" id="UP001183390">
    <property type="component" value="Unassembled WGS sequence"/>
</dbReference>
<gene>
    <name evidence="1" type="ORF">RM479_16435</name>
</gene>
<evidence type="ECO:0000313" key="2">
    <source>
        <dbReference type="Proteomes" id="UP001183390"/>
    </source>
</evidence>
<comment type="caution">
    <text evidence="1">The sequence shown here is derived from an EMBL/GenBank/DDBJ whole genome shotgun (WGS) entry which is preliminary data.</text>
</comment>
<sequence>MKASPLLRFADRILERFTPRVEAQAAAAPCGYQYRCVSSSCSRRVYRQRRECCLQGGEARCGSWVTIACDC</sequence>
<proteinExistence type="predicted"/>